<keyword evidence="4" id="KW-1185">Reference proteome</keyword>
<evidence type="ECO:0008006" key="5">
    <source>
        <dbReference type="Google" id="ProtNLM"/>
    </source>
</evidence>
<dbReference type="InterPro" id="IPR036291">
    <property type="entry name" value="NAD(P)-bd_dom_sf"/>
</dbReference>
<evidence type="ECO:0000313" key="3">
    <source>
        <dbReference type="EMBL" id="MBE1611619.1"/>
    </source>
</evidence>
<dbReference type="EMBL" id="JADBEM010000001">
    <property type="protein sequence ID" value="MBE1611619.1"/>
    <property type="molecule type" value="Genomic_DNA"/>
</dbReference>
<comment type="similarity">
    <text evidence="1">Belongs to the short-chain dehydrogenases/reductases (SDR) family.</text>
</comment>
<dbReference type="Proteomes" id="UP000638648">
    <property type="component" value="Unassembled WGS sequence"/>
</dbReference>
<evidence type="ECO:0000313" key="4">
    <source>
        <dbReference type="Proteomes" id="UP000638648"/>
    </source>
</evidence>
<gene>
    <name evidence="3" type="ORF">HEB94_008467</name>
</gene>
<dbReference type="PANTHER" id="PTHR43669">
    <property type="entry name" value="5-KETO-D-GLUCONATE 5-REDUCTASE"/>
    <property type="match status" value="1"/>
</dbReference>
<evidence type="ECO:0000256" key="1">
    <source>
        <dbReference type="ARBA" id="ARBA00006484"/>
    </source>
</evidence>
<dbReference type="SUPFAM" id="SSF51735">
    <property type="entry name" value="NAD(P)-binding Rossmann-fold domains"/>
    <property type="match status" value="1"/>
</dbReference>
<dbReference type="PRINTS" id="PR00081">
    <property type="entry name" value="GDHRDH"/>
</dbReference>
<name>A0A927N3U1_9ACTN</name>
<dbReference type="RefSeq" id="WP_192754799.1">
    <property type="nucleotide sequence ID" value="NZ_BAABJL010000184.1"/>
</dbReference>
<dbReference type="AlphaFoldDB" id="A0A927N3U1"/>
<reference evidence="3" key="1">
    <citation type="submission" date="2020-10" db="EMBL/GenBank/DDBJ databases">
        <title>Sequencing the genomes of 1000 actinobacteria strains.</title>
        <authorList>
            <person name="Klenk H.-P."/>
        </authorList>
    </citation>
    <scope>NUCLEOTIDE SEQUENCE</scope>
    <source>
        <strain evidence="3">DSM 45354</strain>
    </source>
</reference>
<dbReference type="InterPro" id="IPR002347">
    <property type="entry name" value="SDR_fam"/>
</dbReference>
<dbReference type="PANTHER" id="PTHR43669:SF3">
    <property type="entry name" value="ALCOHOL DEHYDROGENASE, PUTATIVE (AFU_ORTHOLOGUE AFUA_3G03445)-RELATED"/>
    <property type="match status" value="1"/>
</dbReference>
<dbReference type="Pfam" id="PF00106">
    <property type="entry name" value="adh_short"/>
    <property type="match status" value="1"/>
</dbReference>
<accession>A0A927N3U1</accession>
<dbReference type="CDD" id="cd05233">
    <property type="entry name" value="SDR_c"/>
    <property type="match status" value="1"/>
</dbReference>
<keyword evidence="2" id="KW-0560">Oxidoreductase</keyword>
<dbReference type="Gene3D" id="3.40.50.720">
    <property type="entry name" value="NAD(P)-binding Rossmann-like Domain"/>
    <property type="match status" value="1"/>
</dbReference>
<protein>
    <recommendedName>
        <fullName evidence="5">Short chain dehydrogenase</fullName>
    </recommendedName>
</protein>
<comment type="caution">
    <text evidence="3">The sequence shown here is derived from an EMBL/GenBank/DDBJ whole genome shotgun (WGS) entry which is preliminary data.</text>
</comment>
<organism evidence="3 4">
    <name type="scientific">Actinopolymorpha pittospori</name>
    <dbReference type="NCBI Taxonomy" id="648752"/>
    <lineage>
        <taxon>Bacteria</taxon>
        <taxon>Bacillati</taxon>
        <taxon>Actinomycetota</taxon>
        <taxon>Actinomycetes</taxon>
        <taxon>Propionibacteriales</taxon>
        <taxon>Actinopolymorphaceae</taxon>
        <taxon>Actinopolymorpha</taxon>
    </lineage>
</organism>
<evidence type="ECO:0000256" key="2">
    <source>
        <dbReference type="ARBA" id="ARBA00023002"/>
    </source>
</evidence>
<sequence length="222" mass="23380">MKLEHRAIVVTGGASGIGRAMVERFALEGPRGIAVVDRDGAAARAVADRVGGLAIAADLTCEAEAARVIAAIEARYGPIDLCCSNGGIAAPVGVLEVPEVREDREDDGSDHCNVAAVLYRRPGNRLSCLRPVVDSPAPRGAVDAGPRVPRPAGMVLDPATVADIVVEGLRSARFLMLTRPERKETAVVRVTHPDACRKGWSGRYAARCSAVLERDVSARDTP</sequence>
<dbReference type="GO" id="GO:0016491">
    <property type="term" value="F:oxidoreductase activity"/>
    <property type="evidence" value="ECO:0007669"/>
    <property type="project" value="UniProtKB-KW"/>
</dbReference>
<proteinExistence type="inferred from homology"/>